<sequence>MGYFSNSLLVLFVLIVCSCMIFG</sequence>
<name>A0A1C4D5Z1_BACMY</name>
<dbReference type="Proteomes" id="UP000195696">
    <property type="component" value="Unassembled WGS sequence"/>
</dbReference>
<protein>
    <submittedName>
        <fullName evidence="1">Uncharacterized protein</fullName>
    </submittedName>
</protein>
<accession>A0A1C4D5Z1</accession>
<dbReference type="EMBL" id="FMAK01000032">
    <property type="protein sequence ID" value="SCB68146.1"/>
    <property type="molecule type" value="Genomic_DNA"/>
</dbReference>
<dbReference type="AlphaFoldDB" id="A0A1C4D5Z1"/>
<organism evidence="1 2">
    <name type="scientific">Bacillus mycoides</name>
    <dbReference type="NCBI Taxonomy" id="1405"/>
    <lineage>
        <taxon>Bacteria</taxon>
        <taxon>Bacillati</taxon>
        <taxon>Bacillota</taxon>
        <taxon>Bacilli</taxon>
        <taxon>Bacillales</taxon>
        <taxon>Bacillaceae</taxon>
        <taxon>Bacillus</taxon>
        <taxon>Bacillus cereus group</taxon>
    </lineage>
</organism>
<evidence type="ECO:0000313" key="1">
    <source>
        <dbReference type="EMBL" id="SCB68146.1"/>
    </source>
</evidence>
<evidence type="ECO:0000313" key="2">
    <source>
        <dbReference type="Proteomes" id="UP000195696"/>
    </source>
</evidence>
<reference evidence="2" key="1">
    <citation type="submission" date="2016-08" db="EMBL/GenBank/DDBJ databases">
        <authorList>
            <person name="Seilhamer J.J."/>
        </authorList>
    </citation>
    <scope>NUCLEOTIDE SEQUENCE [LARGE SCALE GENOMIC DNA]</scope>
    <source>
        <strain evidence="2">SDA_GO95</strain>
    </source>
</reference>
<proteinExistence type="predicted"/>
<gene>
    <name evidence="1" type="ORF">BWGO95_02278</name>
</gene>